<feature type="region of interest" description="Disordered" evidence="1">
    <location>
        <begin position="165"/>
        <end position="186"/>
    </location>
</feature>
<feature type="domain" description="KHDC4/BBP-like KH-domain type I" evidence="2">
    <location>
        <begin position="199"/>
        <end position="274"/>
    </location>
</feature>
<evidence type="ECO:0000256" key="1">
    <source>
        <dbReference type="SAM" id="MobiDB-lite"/>
    </source>
</evidence>
<dbReference type="Proteomes" id="UP001642484">
    <property type="component" value="Unassembled WGS sequence"/>
</dbReference>
<dbReference type="InterPro" id="IPR036612">
    <property type="entry name" value="KH_dom_type_1_sf"/>
</dbReference>
<dbReference type="EMBL" id="CAXAMN010002780">
    <property type="protein sequence ID" value="CAK9001247.1"/>
    <property type="molecule type" value="Genomic_DNA"/>
</dbReference>
<dbReference type="PANTHER" id="PTHR15744:SF0">
    <property type="entry name" value="KH HOMOLOGY DOMAIN-CONTAINING PROTEIN 4"/>
    <property type="match status" value="1"/>
</dbReference>
<dbReference type="Gene3D" id="3.30.1370.10">
    <property type="entry name" value="K Homology domain, type 1"/>
    <property type="match status" value="1"/>
</dbReference>
<keyword evidence="4" id="KW-1185">Reference proteome</keyword>
<dbReference type="Pfam" id="PF22675">
    <property type="entry name" value="KH-I_KHDC4-BBP"/>
    <property type="match status" value="1"/>
</dbReference>
<evidence type="ECO:0000313" key="4">
    <source>
        <dbReference type="Proteomes" id="UP001642484"/>
    </source>
</evidence>
<accession>A0ABP0IF72</accession>
<feature type="region of interest" description="Disordered" evidence="1">
    <location>
        <begin position="327"/>
        <end position="377"/>
    </location>
</feature>
<organism evidence="3 4">
    <name type="scientific">Durusdinium trenchii</name>
    <dbReference type="NCBI Taxonomy" id="1381693"/>
    <lineage>
        <taxon>Eukaryota</taxon>
        <taxon>Sar</taxon>
        <taxon>Alveolata</taxon>
        <taxon>Dinophyceae</taxon>
        <taxon>Suessiales</taxon>
        <taxon>Symbiodiniaceae</taxon>
        <taxon>Durusdinium</taxon>
    </lineage>
</organism>
<dbReference type="InterPro" id="IPR031121">
    <property type="entry name" value="RIK/BLOM7"/>
</dbReference>
<protein>
    <recommendedName>
        <fullName evidence="2">KHDC4/BBP-like KH-domain type I domain-containing protein</fullName>
    </recommendedName>
</protein>
<dbReference type="SUPFAM" id="SSF54791">
    <property type="entry name" value="Eukaryotic type KH-domain (KH-domain type I)"/>
    <property type="match status" value="1"/>
</dbReference>
<evidence type="ECO:0000313" key="3">
    <source>
        <dbReference type="EMBL" id="CAK9001247.1"/>
    </source>
</evidence>
<gene>
    <name evidence="3" type="ORF">CCMP2556_LOCUS6371</name>
</gene>
<sequence length="377" mass="41105">MWNQNVYHPELMTPWPQEANAPSASPEQFQTDLLNQLLQEAHAQQAAQVVQAEQATRLMMAWSQEWAQPAYAASFGDLAPPPGLSQEGDGLHPPAGHDDAELAKCYEEAVNAFLVDENYDEESAEQEDGTAGTALHHQVADAPVVAAPVIDAPVIVDTAADSVLSQEQPFSEPSLERPTRSRRGPGSRYWCTFHLDEAYLQFKVCSAIIGRHGEHTRDIFDKTGAKIRVRGRGSGHLESGTGTEAPTNLMVTVSAPQDSQVNFTHAVKLTGELLVRTEQKIMRDQVGFPAQLRLCWQVSMYDGQNYHLASDGSLESEDDTALKAAEAPDSMPLTGHKVKGKASGKGIVFARQRRKGNPAPKMEGPIGTRRPDPPLQS</sequence>
<name>A0ABP0IF72_9DINO</name>
<dbReference type="InterPro" id="IPR055256">
    <property type="entry name" value="KH_1_KHDC4/BBP-like"/>
</dbReference>
<evidence type="ECO:0000259" key="2">
    <source>
        <dbReference type="Pfam" id="PF22675"/>
    </source>
</evidence>
<comment type="caution">
    <text evidence="3">The sequence shown here is derived from an EMBL/GenBank/DDBJ whole genome shotgun (WGS) entry which is preliminary data.</text>
</comment>
<proteinExistence type="predicted"/>
<feature type="region of interest" description="Disordered" evidence="1">
    <location>
        <begin position="77"/>
        <end position="98"/>
    </location>
</feature>
<dbReference type="PANTHER" id="PTHR15744">
    <property type="entry name" value="BLOM7"/>
    <property type="match status" value="1"/>
</dbReference>
<reference evidence="3 4" key="1">
    <citation type="submission" date="2024-02" db="EMBL/GenBank/DDBJ databases">
        <authorList>
            <person name="Chen Y."/>
            <person name="Shah S."/>
            <person name="Dougan E. K."/>
            <person name="Thang M."/>
            <person name="Chan C."/>
        </authorList>
    </citation>
    <scope>NUCLEOTIDE SEQUENCE [LARGE SCALE GENOMIC DNA]</scope>
</reference>